<dbReference type="EMBL" id="JEMA01000400">
    <property type="protein sequence ID" value="KYF70420.1"/>
    <property type="molecule type" value="Genomic_DNA"/>
</dbReference>
<dbReference type="AlphaFoldDB" id="A0A150QR30"/>
<proteinExistence type="predicted"/>
<reference evidence="2 3" key="1">
    <citation type="submission" date="2014-02" db="EMBL/GenBank/DDBJ databases">
        <title>The small core and large imbalanced accessory genome model reveals a collaborative survival strategy of Sorangium cellulosum strains in nature.</title>
        <authorList>
            <person name="Han K."/>
            <person name="Peng R."/>
            <person name="Blom J."/>
            <person name="Li Y.-Z."/>
        </authorList>
    </citation>
    <scope>NUCLEOTIDE SEQUENCE [LARGE SCALE GENOMIC DNA]</scope>
    <source>
        <strain evidence="2 3">So0008-312</strain>
    </source>
</reference>
<feature type="compositionally biased region" description="Basic and acidic residues" evidence="1">
    <location>
        <begin position="53"/>
        <end position="66"/>
    </location>
</feature>
<protein>
    <submittedName>
        <fullName evidence="2">Uncharacterized protein</fullName>
    </submittedName>
</protein>
<feature type="region of interest" description="Disordered" evidence="1">
    <location>
        <begin position="53"/>
        <end position="74"/>
    </location>
</feature>
<accession>A0A150QR30</accession>
<comment type="caution">
    <text evidence="2">The sequence shown here is derived from an EMBL/GenBank/DDBJ whole genome shotgun (WGS) entry which is preliminary data.</text>
</comment>
<evidence type="ECO:0000256" key="1">
    <source>
        <dbReference type="SAM" id="MobiDB-lite"/>
    </source>
</evidence>
<evidence type="ECO:0000313" key="3">
    <source>
        <dbReference type="Proteomes" id="UP000075260"/>
    </source>
</evidence>
<evidence type="ECO:0000313" key="2">
    <source>
        <dbReference type="EMBL" id="KYF70420.1"/>
    </source>
</evidence>
<dbReference type="Proteomes" id="UP000075260">
    <property type="component" value="Unassembled WGS sequence"/>
</dbReference>
<gene>
    <name evidence="2" type="ORF">BE15_16140</name>
</gene>
<organism evidence="2 3">
    <name type="scientific">Sorangium cellulosum</name>
    <name type="common">Polyangium cellulosum</name>
    <dbReference type="NCBI Taxonomy" id="56"/>
    <lineage>
        <taxon>Bacteria</taxon>
        <taxon>Pseudomonadati</taxon>
        <taxon>Myxococcota</taxon>
        <taxon>Polyangia</taxon>
        <taxon>Polyangiales</taxon>
        <taxon>Polyangiaceae</taxon>
        <taxon>Sorangium</taxon>
    </lineage>
</organism>
<name>A0A150QR30_SORCE</name>
<sequence length="74" mass="8191">MFTAMAPSSPEAWPYAGLGHAELAREGGRVEYVTYFRETGLLEGEIRLVELERAGDRVTQPREGHGRARSTGRS</sequence>